<feature type="transmembrane region" description="Helical" evidence="8">
    <location>
        <begin position="289"/>
        <end position="309"/>
    </location>
</feature>
<proteinExistence type="inferred from homology"/>
<feature type="transmembrane region" description="Helical" evidence="8">
    <location>
        <begin position="215"/>
        <end position="234"/>
    </location>
</feature>
<dbReference type="PANTHER" id="PTHR32322:SF2">
    <property type="entry name" value="EAMA DOMAIN-CONTAINING PROTEIN"/>
    <property type="match status" value="1"/>
</dbReference>
<dbReference type="AlphaFoldDB" id="A0A542SMU7"/>
<comment type="similarity">
    <text evidence="2">Belongs to the EamA transporter family.</text>
</comment>
<evidence type="ECO:0000313" key="11">
    <source>
        <dbReference type="Proteomes" id="UP000316181"/>
    </source>
</evidence>
<evidence type="ECO:0000313" key="10">
    <source>
        <dbReference type="EMBL" id="TQK75815.1"/>
    </source>
</evidence>
<feature type="transmembrane region" description="Helical" evidence="8">
    <location>
        <begin position="164"/>
        <end position="181"/>
    </location>
</feature>
<dbReference type="InterPro" id="IPR037185">
    <property type="entry name" value="EmrE-like"/>
</dbReference>
<evidence type="ECO:0000256" key="8">
    <source>
        <dbReference type="SAM" id="Phobius"/>
    </source>
</evidence>
<sequence>MSGFSTRGQTAAVIFRVQWDTSAKSTVANVKLMQPQSAHRPTARDISLGLAPYLLWGVFPLYFHALQPAGALEVIVHRAVWGLASCLLVLVFMRRLGQLRRAMSNRTIFARLSVAGLLIAINWTTYVYAVQSGHTVDAALGYFINPLVTVVLGMVVLKERITRLQTAAVVLGVIAVVIIVVGLGNLPWVSLVLAGSFGAYALVKKDVANQVEPIEGMAVETMAISVPLVGYYIWLLTQNQTSIQNYSPANALPLGWHVALLVGAGAVTMIPLVLFAAAAKRLPLTVIGMLQYVNPIIQLIIGVLVFHEAMQPTRWVATGVIWIALVVLTVDAVRTGRQNAHLQSAN</sequence>
<evidence type="ECO:0000256" key="1">
    <source>
        <dbReference type="ARBA" id="ARBA00004651"/>
    </source>
</evidence>
<evidence type="ECO:0000259" key="9">
    <source>
        <dbReference type="Pfam" id="PF00892"/>
    </source>
</evidence>
<keyword evidence="3" id="KW-0813">Transport</keyword>
<evidence type="ECO:0000256" key="6">
    <source>
        <dbReference type="ARBA" id="ARBA00022989"/>
    </source>
</evidence>
<dbReference type="NCBIfam" id="TIGR00688">
    <property type="entry name" value="rarD"/>
    <property type="match status" value="1"/>
</dbReference>
<keyword evidence="6 8" id="KW-1133">Transmembrane helix</keyword>
<keyword evidence="4" id="KW-1003">Cell membrane</keyword>
<dbReference type="InterPro" id="IPR050638">
    <property type="entry name" value="AA-Vitamin_Transporters"/>
</dbReference>
<feature type="domain" description="EamA" evidence="9">
    <location>
        <begin position="47"/>
        <end position="180"/>
    </location>
</feature>
<dbReference type="Pfam" id="PF00892">
    <property type="entry name" value="EamA"/>
    <property type="match status" value="2"/>
</dbReference>
<evidence type="ECO:0000256" key="2">
    <source>
        <dbReference type="ARBA" id="ARBA00007362"/>
    </source>
</evidence>
<accession>A0A542SMU7</accession>
<evidence type="ECO:0000256" key="5">
    <source>
        <dbReference type="ARBA" id="ARBA00022692"/>
    </source>
</evidence>
<dbReference type="InterPro" id="IPR000620">
    <property type="entry name" value="EamA_dom"/>
</dbReference>
<feature type="transmembrane region" description="Helical" evidence="8">
    <location>
        <begin position="46"/>
        <end position="63"/>
    </location>
</feature>
<protein>
    <submittedName>
        <fullName evidence="10">Chloramphenicol-sensitive protein RarD</fullName>
    </submittedName>
</protein>
<evidence type="ECO:0000256" key="7">
    <source>
        <dbReference type="ARBA" id="ARBA00023136"/>
    </source>
</evidence>
<feature type="transmembrane region" description="Helical" evidence="8">
    <location>
        <begin position="254"/>
        <end position="277"/>
    </location>
</feature>
<keyword evidence="11" id="KW-1185">Reference proteome</keyword>
<keyword evidence="7 8" id="KW-0472">Membrane</keyword>
<keyword evidence="5 8" id="KW-0812">Transmembrane</keyword>
<dbReference type="PANTHER" id="PTHR32322">
    <property type="entry name" value="INNER MEMBRANE TRANSPORTER"/>
    <property type="match status" value="1"/>
</dbReference>
<feature type="transmembrane region" description="Helical" evidence="8">
    <location>
        <begin position="108"/>
        <end position="128"/>
    </location>
</feature>
<feature type="transmembrane region" description="Helical" evidence="8">
    <location>
        <begin position="315"/>
        <end position="333"/>
    </location>
</feature>
<organism evidence="10 11">
    <name type="scientific">Rarobacter incanus</name>
    <dbReference type="NCBI Taxonomy" id="153494"/>
    <lineage>
        <taxon>Bacteria</taxon>
        <taxon>Bacillati</taxon>
        <taxon>Actinomycetota</taxon>
        <taxon>Actinomycetes</taxon>
        <taxon>Micrococcales</taxon>
        <taxon>Rarobacteraceae</taxon>
        <taxon>Rarobacter</taxon>
    </lineage>
</organism>
<feature type="domain" description="EamA" evidence="9">
    <location>
        <begin position="191"/>
        <end position="329"/>
    </location>
</feature>
<gene>
    <name evidence="10" type="ORF">FB389_0450</name>
</gene>
<reference evidence="10 11" key="1">
    <citation type="submission" date="2019-06" db="EMBL/GenBank/DDBJ databases">
        <title>Sequencing the genomes of 1000 actinobacteria strains.</title>
        <authorList>
            <person name="Klenk H.-P."/>
        </authorList>
    </citation>
    <scope>NUCLEOTIDE SEQUENCE [LARGE SCALE GENOMIC DNA]</scope>
    <source>
        <strain evidence="10 11">DSM 10596</strain>
    </source>
</reference>
<feature type="transmembrane region" description="Helical" evidence="8">
    <location>
        <begin position="140"/>
        <end position="157"/>
    </location>
</feature>
<evidence type="ECO:0000256" key="4">
    <source>
        <dbReference type="ARBA" id="ARBA00022475"/>
    </source>
</evidence>
<name>A0A542SMU7_9MICO</name>
<dbReference type="SUPFAM" id="SSF103481">
    <property type="entry name" value="Multidrug resistance efflux transporter EmrE"/>
    <property type="match status" value="2"/>
</dbReference>
<dbReference type="Proteomes" id="UP000316181">
    <property type="component" value="Unassembled WGS sequence"/>
</dbReference>
<dbReference type="GO" id="GO:0005886">
    <property type="term" value="C:plasma membrane"/>
    <property type="evidence" value="ECO:0007669"/>
    <property type="project" value="UniProtKB-SubCell"/>
</dbReference>
<comment type="subcellular location">
    <subcellularLocation>
        <location evidence="1">Cell membrane</location>
        <topology evidence="1">Multi-pass membrane protein</topology>
    </subcellularLocation>
</comment>
<evidence type="ECO:0000256" key="3">
    <source>
        <dbReference type="ARBA" id="ARBA00022448"/>
    </source>
</evidence>
<dbReference type="InterPro" id="IPR004626">
    <property type="entry name" value="RarD"/>
</dbReference>
<feature type="transmembrane region" description="Helical" evidence="8">
    <location>
        <begin position="75"/>
        <end position="96"/>
    </location>
</feature>
<comment type="caution">
    <text evidence="10">The sequence shown here is derived from an EMBL/GenBank/DDBJ whole genome shotgun (WGS) entry which is preliminary data.</text>
</comment>
<dbReference type="EMBL" id="VFNV01000001">
    <property type="protein sequence ID" value="TQK75815.1"/>
    <property type="molecule type" value="Genomic_DNA"/>
</dbReference>